<proteinExistence type="predicted"/>
<dbReference type="EMBL" id="NPBH01000006">
    <property type="protein sequence ID" value="PAE09427.1"/>
    <property type="molecule type" value="Genomic_DNA"/>
</dbReference>
<dbReference type="Gene3D" id="3.40.50.2000">
    <property type="entry name" value="Glycogen Phosphorylase B"/>
    <property type="match status" value="1"/>
</dbReference>
<gene>
    <name evidence="1" type="ORF">CHI12_01130</name>
</gene>
<accession>A0A268HHQ8</accession>
<protein>
    <submittedName>
        <fullName evidence="1">Uncharacterized protein</fullName>
    </submittedName>
</protein>
<comment type="caution">
    <text evidence="1">The sequence shown here is derived from an EMBL/GenBank/DDBJ whole genome shotgun (WGS) entry which is preliminary data.</text>
</comment>
<name>A0A268HHQ8_9BACI</name>
<dbReference type="SUPFAM" id="SSF53756">
    <property type="entry name" value="UDP-Glycosyltransferase/glycogen phosphorylase"/>
    <property type="match status" value="1"/>
</dbReference>
<organism evidence="1 2">
    <name type="scientific">Terribacillus saccharophilus</name>
    <dbReference type="NCBI Taxonomy" id="361277"/>
    <lineage>
        <taxon>Bacteria</taxon>
        <taxon>Bacillati</taxon>
        <taxon>Bacillota</taxon>
        <taxon>Bacilli</taxon>
        <taxon>Bacillales</taxon>
        <taxon>Bacillaceae</taxon>
        <taxon>Terribacillus</taxon>
    </lineage>
</organism>
<dbReference type="Proteomes" id="UP000216475">
    <property type="component" value="Unassembled WGS sequence"/>
</dbReference>
<evidence type="ECO:0000313" key="2">
    <source>
        <dbReference type="Proteomes" id="UP000216475"/>
    </source>
</evidence>
<reference evidence="1 2" key="1">
    <citation type="submission" date="2017-07" db="EMBL/GenBank/DDBJ databases">
        <title>Isolation and whole genome analysis of endospore-forming bacteria from heroin.</title>
        <authorList>
            <person name="Kalinowski J."/>
            <person name="Ahrens B."/>
            <person name="Al-Dilaimi A."/>
            <person name="Winkler A."/>
            <person name="Wibberg D."/>
            <person name="Schleenbecker U."/>
            <person name="Ruckert C."/>
            <person name="Wolfel R."/>
            <person name="Grass G."/>
        </authorList>
    </citation>
    <scope>NUCLEOTIDE SEQUENCE [LARGE SCALE GENOMIC DNA]</scope>
    <source>
        <strain evidence="1 2">7509</strain>
    </source>
</reference>
<sequence>MKNSKNVFLTWGKYQSRSETMKDFFEYEVKYFNSDKNNLLLKYVIYSFQTLSYLIRKKPETIWVQLPPSPLMHIVRIYTFFSKAKVIYDCHNAIFRKPWVDTPFTKWLLKNGASKLIVHNEDVKSAYSTLIPKNALVLLDKPFTNEINESLSDKTVLEKFNLTQSKYIILPASFNSDEPIEEILALEDKLGSSYKLVITGNYKKRIKDTSQYKSIIFTGWITSQEYKELFLNSAIVLGLTNFDLIQLSAANEGLIYKIPMVLSDTPTLRRLFPIGTIFTNNDADSMSKNLNNMIDNISKYKYEIEQLSFEKAQEWRLQADWVKKSIKEG</sequence>
<evidence type="ECO:0000313" key="1">
    <source>
        <dbReference type="EMBL" id="PAE09427.1"/>
    </source>
</evidence>
<dbReference type="RefSeq" id="WP_095268362.1">
    <property type="nucleotide sequence ID" value="NZ_NPBH01000006.1"/>
</dbReference>
<dbReference type="AlphaFoldDB" id="A0A268HHQ8"/>